<organism evidence="2">
    <name type="scientific">Oryza punctata</name>
    <name type="common">Red rice</name>
    <dbReference type="NCBI Taxonomy" id="4537"/>
    <lineage>
        <taxon>Eukaryota</taxon>
        <taxon>Viridiplantae</taxon>
        <taxon>Streptophyta</taxon>
        <taxon>Embryophyta</taxon>
        <taxon>Tracheophyta</taxon>
        <taxon>Spermatophyta</taxon>
        <taxon>Magnoliopsida</taxon>
        <taxon>Liliopsida</taxon>
        <taxon>Poales</taxon>
        <taxon>Poaceae</taxon>
        <taxon>BOP clade</taxon>
        <taxon>Oryzoideae</taxon>
        <taxon>Oryzeae</taxon>
        <taxon>Oryzinae</taxon>
        <taxon>Oryza</taxon>
    </lineage>
</organism>
<dbReference type="eggNOG" id="ENOG502R3XY">
    <property type="taxonomic scope" value="Eukaryota"/>
</dbReference>
<dbReference type="HOGENOM" id="CLU_030606_0_0_1"/>
<protein>
    <recommendedName>
        <fullName evidence="1">F-box domain-containing protein</fullName>
    </recommendedName>
</protein>
<dbReference type="Gramene" id="OPUNC02G03020.1">
    <property type="protein sequence ID" value="OPUNC02G03020.1"/>
    <property type="gene ID" value="OPUNC02G03020"/>
</dbReference>
<dbReference type="OMA" id="WMELTER"/>
<reference evidence="2" key="1">
    <citation type="submission" date="2015-04" db="UniProtKB">
        <authorList>
            <consortium name="EnsemblPlants"/>
        </authorList>
    </citation>
    <scope>IDENTIFICATION</scope>
</reference>
<dbReference type="InterPro" id="IPR036047">
    <property type="entry name" value="F-box-like_dom_sf"/>
</dbReference>
<sequence length="353" mass="41307">MADGMVVLLPDDLLANVLRRLPPRTLAVSRCVCAEWRALIDDRRLLRTHLLPLRLEAFFFIDPGYTHLQHPYFFSPPSTARRIGGRLDFLDTFHTLVFSSRKWRWEERTFVCQRGGEPGDETIADLHICPQPFQHRVVYLKGEIYVHCINDSLMRIILSNDKYQMIKSPVRRKIVDDDGAFHLGKCDKGIYFALLWNDNNLPRFQVWLLNESLSCCGQMEWMPKTNISLEAVIDNFPAHGFHNGFSTSWIINYLRDEAIQRLQEEDELEWDFENGTILETKDKKAKACYPPIFFLGFHPYKEIAFFWVEFSRAVSYHLNTSKVQELGGIAYAIDIEQSFPYTPCWMELTERNN</sequence>
<dbReference type="Proteomes" id="UP000026962">
    <property type="component" value="Chromosome 2"/>
</dbReference>
<dbReference type="PANTHER" id="PTHR34591:SF30">
    <property type="entry name" value="OS02G0149500 PROTEIN"/>
    <property type="match status" value="1"/>
</dbReference>
<dbReference type="SMART" id="SM00256">
    <property type="entry name" value="FBOX"/>
    <property type="match status" value="1"/>
</dbReference>
<dbReference type="AlphaFoldDB" id="A0A0E0JVJ1"/>
<feature type="domain" description="F-box" evidence="1">
    <location>
        <begin position="3"/>
        <end position="49"/>
    </location>
</feature>
<dbReference type="PANTHER" id="PTHR34591">
    <property type="entry name" value="OS03G0653100 PROTEIN-RELATED"/>
    <property type="match status" value="1"/>
</dbReference>
<name>A0A0E0JVJ1_ORYPU</name>
<evidence type="ECO:0000313" key="2">
    <source>
        <dbReference type="EnsemblPlants" id="OPUNC02G03020.1"/>
    </source>
</evidence>
<dbReference type="STRING" id="4537.A0A0E0JVJ1"/>
<dbReference type="Gene3D" id="1.20.1280.50">
    <property type="match status" value="1"/>
</dbReference>
<dbReference type="InterPro" id="IPR001810">
    <property type="entry name" value="F-box_dom"/>
</dbReference>
<dbReference type="Pfam" id="PF00646">
    <property type="entry name" value="F-box"/>
    <property type="match status" value="1"/>
</dbReference>
<keyword evidence="3" id="KW-1185">Reference proteome</keyword>
<accession>A0A0E0JVJ1</accession>
<dbReference type="PROSITE" id="PS50181">
    <property type="entry name" value="FBOX"/>
    <property type="match status" value="1"/>
</dbReference>
<dbReference type="SUPFAM" id="SSF81383">
    <property type="entry name" value="F-box domain"/>
    <property type="match status" value="1"/>
</dbReference>
<evidence type="ECO:0000313" key="3">
    <source>
        <dbReference type="Proteomes" id="UP000026962"/>
    </source>
</evidence>
<dbReference type="EnsemblPlants" id="OPUNC02G03020.1">
    <property type="protein sequence ID" value="OPUNC02G03020.1"/>
    <property type="gene ID" value="OPUNC02G03020"/>
</dbReference>
<reference evidence="2" key="2">
    <citation type="submission" date="2018-05" db="EMBL/GenBank/DDBJ databases">
        <title>OpunRS2 (Oryza punctata Reference Sequence Version 2).</title>
        <authorList>
            <person name="Zhang J."/>
            <person name="Kudrna D."/>
            <person name="Lee S."/>
            <person name="Talag J."/>
            <person name="Welchert J."/>
            <person name="Wing R.A."/>
        </authorList>
    </citation>
    <scope>NUCLEOTIDE SEQUENCE [LARGE SCALE GENOMIC DNA]</scope>
</reference>
<proteinExistence type="predicted"/>
<evidence type="ECO:0000259" key="1">
    <source>
        <dbReference type="PROSITE" id="PS50181"/>
    </source>
</evidence>